<evidence type="ECO:0000259" key="2">
    <source>
        <dbReference type="Pfam" id="PF21666"/>
    </source>
</evidence>
<reference evidence="3 4" key="1">
    <citation type="journal article" date="2021" name="Nat. Commun.">
        <title>Genetic determinants of endophytism in the Arabidopsis root mycobiome.</title>
        <authorList>
            <person name="Mesny F."/>
            <person name="Miyauchi S."/>
            <person name="Thiergart T."/>
            <person name="Pickel B."/>
            <person name="Atanasova L."/>
            <person name="Karlsson M."/>
            <person name="Huettel B."/>
            <person name="Barry K.W."/>
            <person name="Haridas S."/>
            <person name="Chen C."/>
            <person name="Bauer D."/>
            <person name="Andreopoulos W."/>
            <person name="Pangilinan J."/>
            <person name="LaButti K."/>
            <person name="Riley R."/>
            <person name="Lipzen A."/>
            <person name="Clum A."/>
            <person name="Drula E."/>
            <person name="Henrissat B."/>
            <person name="Kohler A."/>
            <person name="Grigoriev I.V."/>
            <person name="Martin F.M."/>
            <person name="Hacquard S."/>
        </authorList>
    </citation>
    <scope>NUCLEOTIDE SEQUENCE [LARGE SCALE GENOMIC DNA]</scope>
    <source>
        <strain evidence="3 4">MPI-CAGE-CH-0241</strain>
    </source>
</reference>
<name>A0A9P8WAE5_9HYPO</name>
<dbReference type="InterPro" id="IPR049192">
    <property type="entry name" value="DUF4246_C"/>
</dbReference>
<evidence type="ECO:0000259" key="1">
    <source>
        <dbReference type="Pfam" id="PF14033"/>
    </source>
</evidence>
<feature type="domain" description="DUF4246" evidence="2">
    <location>
        <begin position="16"/>
        <end position="83"/>
    </location>
</feature>
<dbReference type="PANTHER" id="PTHR33119">
    <property type="entry name" value="IFI3P"/>
    <property type="match status" value="1"/>
</dbReference>
<gene>
    <name evidence="3" type="ORF">B0T10DRAFT_400799</name>
</gene>
<evidence type="ECO:0000313" key="3">
    <source>
        <dbReference type="EMBL" id="KAH6893499.1"/>
    </source>
</evidence>
<evidence type="ECO:0008006" key="5">
    <source>
        <dbReference type="Google" id="ProtNLM"/>
    </source>
</evidence>
<keyword evidence="4" id="KW-1185">Reference proteome</keyword>
<dbReference type="PANTHER" id="PTHR33119:SF1">
    <property type="entry name" value="FE2OG DIOXYGENASE DOMAIN-CONTAINING PROTEIN"/>
    <property type="match status" value="1"/>
</dbReference>
<dbReference type="Pfam" id="PF14033">
    <property type="entry name" value="DUF4246"/>
    <property type="match status" value="1"/>
</dbReference>
<comment type="caution">
    <text evidence="3">The sequence shown here is derived from an EMBL/GenBank/DDBJ whole genome shotgun (WGS) entry which is preliminary data.</text>
</comment>
<sequence>MSASDSNQSSDDALCVPGFGKPVDFDVQGCFPVLVGDQAWDWNADTLTVREVCMLRFIEDITNKPEWWRKVKNRKIVAKWKKEALEMPWTEYREYADFTEAMADACIMELRKKAKLYKTGLIPVMDYSACAIKSDKLIPDDLREALKSAVAPLENVPPEYQDWHPGSKGKVLDLVHPSLYPLVYGRSLIIPDKRITIENCLEHCGLGVAIPEPTKGKGKKSIYRYYGPPFSGPVETASTRFQWLPCDVDLTGEHPRIESYINNLHPVEHAALYPIIEQIIEKSLPAWDVVYRWPTEFLVQRISARAEEVALRCTVEDICFGDADWDECDALNRPVNEDEQPRGANEHCENWYEGSERQRLDIEWFRKTHPIDLPGPSENPDDYVLLSAGDVKRSGFFDKASRIQVIVKLANIHLTPESPSYDGGSWHIEGQLNERICATALYYYDSDNITECHLDFRTAANAEYLSANFRYQGTTEDMMQRIFAIRPDADTIQDIGSVLTRPDRMLFFPNVYQHHVSPFELVDKTRPGHRKILALFLVDPAVPIISTANVPPQQLDWWADKALKGTSIGNLPVEVRDVVTDNLEFPISEREAKKIREELMEERSAKQHTTTDNLRKVGWNWNFCEH</sequence>
<dbReference type="InterPro" id="IPR025340">
    <property type="entry name" value="DUF4246"/>
</dbReference>
<protein>
    <recommendedName>
        <fullName evidence="5">Duf1665 domain containing protein</fullName>
    </recommendedName>
</protein>
<dbReference type="InterPro" id="IPR049207">
    <property type="entry name" value="DUF4246_N"/>
</dbReference>
<organism evidence="3 4">
    <name type="scientific">Thelonectria olida</name>
    <dbReference type="NCBI Taxonomy" id="1576542"/>
    <lineage>
        <taxon>Eukaryota</taxon>
        <taxon>Fungi</taxon>
        <taxon>Dikarya</taxon>
        <taxon>Ascomycota</taxon>
        <taxon>Pezizomycotina</taxon>
        <taxon>Sordariomycetes</taxon>
        <taxon>Hypocreomycetidae</taxon>
        <taxon>Hypocreales</taxon>
        <taxon>Nectriaceae</taxon>
        <taxon>Thelonectria</taxon>
    </lineage>
</organism>
<dbReference type="AlphaFoldDB" id="A0A9P8WAE5"/>
<feature type="domain" description="DUF4246" evidence="1">
    <location>
        <begin position="100"/>
        <end position="560"/>
    </location>
</feature>
<dbReference type="Pfam" id="PF21666">
    <property type="entry name" value="DUF4246_N"/>
    <property type="match status" value="1"/>
</dbReference>
<dbReference type="Proteomes" id="UP000777438">
    <property type="component" value="Unassembled WGS sequence"/>
</dbReference>
<evidence type="ECO:0000313" key="4">
    <source>
        <dbReference type="Proteomes" id="UP000777438"/>
    </source>
</evidence>
<proteinExistence type="predicted"/>
<accession>A0A9P8WAE5</accession>
<dbReference type="EMBL" id="JAGPYM010000006">
    <property type="protein sequence ID" value="KAH6893499.1"/>
    <property type="molecule type" value="Genomic_DNA"/>
</dbReference>
<dbReference type="OrthoDB" id="415532at2759"/>